<protein>
    <submittedName>
        <fullName evidence="5">7TM-DISM domain-containing protein</fullName>
    </submittedName>
</protein>
<gene>
    <name evidence="5" type="ORF">ACFPOE_01125</name>
</gene>
<evidence type="ECO:0000256" key="1">
    <source>
        <dbReference type="SAM" id="MobiDB-lite"/>
    </source>
</evidence>
<organism evidence="5 6">
    <name type="scientific">Caenimonas terrae</name>
    <dbReference type="NCBI Taxonomy" id="696074"/>
    <lineage>
        <taxon>Bacteria</taxon>
        <taxon>Pseudomonadati</taxon>
        <taxon>Pseudomonadota</taxon>
        <taxon>Betaproteobacteria</taxon>
        <taxon>Burkholderiales</taxon>
        <taxon>Comamonadaceae</taxon>
        <taxon>Caenimonas</taxon>
    </lineage>
</organism>
<keyword evidence="2" id="KW-0812">Transmembrane</keyword>
<evidence type="ECO:0000313" key="6">
    <source>
        <dbReference type="Proteomes" id="UP001596037"/>
    </source>
</evidence>
<dbReference type="PROSITE" id="PS50887">
    <property type="entry name" value="GGDEF"/>
    <property type="match status" value="1"/>
</dbReference>
<evidence type="ECO:0000256" key="3">
    <source>
        <dbReference type="SAM" id="SignalP"/>
    </source>
</evidence>
<accession>A0ABW0N835</accession>
<feature type="transmembrane region" description="Helical" evidence="2">
    <location>
        <begin position="358"/>
        <end position="378"/>
    </location>
</feature>
<evidence type="ECO:0000259" key="4">
    <source>
        <dbReference type="PROSITE" id="PS50887"/>
    </source>
</evidence>
<proteinExistence type="predicted"/>
<feature type="transmembrane region" description="Helical" evidence="2">
    <location>
        <begin position="273"/>
        <end position="291"/>
    </location>
</feature>
<dbReference type="Pfam" id="PF00990">
    <property type="entry name" value="GGDEF"/>
    <property type="match status" value="1"/>
</dbReference>
<name>A0ABW0N835_9BURK</name>
<feature type="region of interest" description="Disordered" evidence="1">
    <location>
        <begin position="593"/>
        <end position="612"/>
    </location>
</feature>
<feature type="transmembrane region" description="Helical" evidence="2">
    <location>
        <begin position="236"/>
        <end position="261"/>
    </location>
</feature>
<keyword evidence="2" id="KW-0472">Membrane</keyword>
<dbReference type="InterPro" id="IPR011623">
    <property type="entry name" value="7TMR_DISM_rcpt_extracell_dom1"/>
</dbReference>
<dbReference type="Gene3D" id="3.30.70.270">
    <property type="match status" value="1"/>
</dbReference>
<evidence type="ECO:0000256" key="2">
    <source>
        <dbReference type="SAM" id="Phobius"/>
    </source>
</evidence>
<dbReference type="SMART" id="SM00267">
    <property type="entry name" value="GGDEF"/>
    <property type="match status" value="1"/>
</dbReference>
<feature type="signal peptide" evidence="3">
    <location>
        <begin position="1"/>
        <end position="20"/>
    </location>
</feature>
<keyword evidence="2" id="KW-1133">Transmembrane helix</keyword>
<dbReference type="InterPro" id="IPR029787">
    <property type="entry name" value="Nucleotide_cyclase"/>
</dbReference>
<dbReference type="Gene3D" id="2.60.40.2380">
    <property type="match status" value="1"/>
</dbReference>
<dbReference type="InterPro" id="IPR050706">
    <property type="entry name" value="Cyclic-di-GMP_PDE-like"/>
</dbReference>
<feature type="transmembrane region" description="Helical" evidence="2">
    <location>
        <begin position="327"/>
        <end position="346"/>
    </location>
</feature>
<dbReference type="Pfam" id="PF07695">
    <property type="entry name" value="7TMR-DISM_7TM"/>
    <property type="match status" value="1"/>
</dbReference>
<dbReference type="InterPro" id="IPR011622">
    <property type="entry name" value="7TMR_DISM_rcpt_extracell_dom2"/>
</dbReference>
<feature type="domain" description="GGDEF" evidence="4">
    <location>
        <begin position="454"/>
        <end position="587"/>
    </location>
</feature>
<reference evidence="6" key="1">
    <citation type="journal article" date="2019" name="Int. J. Syst. Evol. Microbiol.">
        <title>The Global Catalogue of Microorganisms (GCM) 10K type strain sequencing project: providing services to taxonomists for standard genome sequencing and annotation.</title>
        <authorList>
            <consortium name="The Broad Institute Genomics Platform"/>
            <consortium name="The Broad Institute Genome Sequencing Center for Infectious Disease"/>
            <person name="Wu L."/>
            <person name="Ma J."/>
        </authorList>
    </citation>
    <scope>NUCLEOTIDE SEQUENCE [LARGE SCALE GENOMIC DNA]</scope>
    <source>
        <strain evidence="6">CCUG 57401</strain>
    </source>
</reference>
<dbReference type="InterPro" id="IPR043128">
    <property type="entry name" value="Rev_trsase/Diguanyl_cyclase"/>
</dbReference>
<dbReference type="SUPFAM" id="SSF55073">
    <property type="entry name" value="Nucleotide cyclase"/>
    <property type="match status" value="1"/>
</dbReference>
<dbReference type="NCBIfam" id="TIGR00254">
    <property type="entry name" value="GGDEF"/>
    <property type="match status" value="1"/>
</dbReference>
<keyword evidence="3" id="KW-0732">Signal</keyword>
<dbReference type="Pfam" id="PF07696">
    <property type="entry name" value="7TMR-DISMED2"/>
    <property type="match status" value="1"/>
</dbReference>
<feature type="transmembrane region" description="Helical" evidence="2">
    <location>
        <begin position="390"/>
        <end position="409"/>
    </location>
</feature>
<feature type="transmembrane region" description="Helical" evidence="2">
    <location>
        <begin position="204"/>
        <end position="224"/>
    </location>
</feature>
<dbReference type="PANTHER" id="PTHR33121:SF79">
    <property type="entry name" value="CYCLIC DI-GMP PHOSPHODIESTERASE PDED-RELATED"/>
    <property type="match status" value="1"/>
</dbReference>
<dbReference type="Proteomes" id="UP001596037">
    <property type="component" value="Unassembled WGS sequence"/>
</dbReference>
<dbReference type="RefSeq" id="WP_376848154.1">
    <property type="nucleotide sequence ID" value="NZ_JBHSMF010000002.1"/>
</dbReference>
<comment type="caution">
    <text evidence="5">The sequence shown here is derived from an EMBL/GenBank/DDBJ whole genome shotgun (WGS) entry which is preliminary data.</text>
</comment>
<feature type="chain" id="PRO_5046321233" evidence="3">
    <location>
        <begin position="21"/>
        <end position="612"/>
    </location>
</feature>
<sequence length="612" mass="66003">MRWLASHPLARCKAAFGAWAAAFTLLLWCGGPAAQAQIALAARHPPPVILDDARSPLLDPAPALEWTDPQGQATLAQVVAGQGGFQPRQPERIHVLGTSGVLWLQLRLVRPTSSHSEWMIELPLPPLDAVTLYQQDPAGSWHGQSAGDRIAVASWPERGRYPVFRLEVPPGEARDVYLRVTHNARSDIPLRIASATNYGQRMQLAYLGLGLVFGGLVLVIAACLAQSWLYRDRAFLGYAAYASTIALAMAAFTGAAAHFLWPHSGTVADAAQGGLGLLSAAAAILFVRDLSGIAARSPRLAAFARWTGLLVPLLLAAYVLVDRPIGTVVLGGYLFLACALNLVIAWRAWRRGDRPSFWVLLAYLPMGVAVVLTLERIFGLSPASWANQYGLVAAMALQVPLLLVALSIHSRERHGAVIRELALSSQDALTGLLAPHLFHDRLRQLVVRHRRHGENAAVLFIDLANCARIKQQHGSAVAEQSLLRSVIKLRRLLRETDTLSRIGEARFGLILERAGTRVTVMDRAARVVAAGKMPAKGTKPDVPLQFHVAAALLDEVEMDTPELEAALATLLDSIPATTRRPIRFVGEVATEPLPPLAHGEDGIPLSEGPASA</sequence>
<feature type="transmembrane region" description="Helical" evidence="2">
    <location>
        <begin position="303"/>
        <end position="321"/>
    </location>
</feature>
<dbReference type="PANTHER" id="PTHR33121">
    <property type="entry name" value="CYCLIC DI-GMP PHOSPHODIESTERASE PDEF"/>
    <property type="match status" value="1"/>
</dbReference>
<dbReference type="InterPro" id="IPR000160">
    <property type="entry name" value="GGDEF_dom"/>
</dbReference>
<evidence type="ECO:0000313" key="5">
    <source>
        <dbReference type="EMBL" id="MFC5496122.1"/>
    </source>
</evidence>
<keyword evidence="6" id="KW-1185">Reference proteome</keyword>
<dbReference type="EMBL" id="JBHSMF010000002">
    <property type="protein sequence ID" value="MFC5496122.1"/>
    <property type="molecule type" value="Genomic_DNA"/>
</dbReference>